<keyword evidence="3" id="KW-1185">Reference proteome</keyword>
<dbReference type="EMBL" id="MLYV02001069">
    <property type="protein sequence ID" value="PSR73654.1"/>
    <property type="molecule type" value="Genomic_DNA"/>
</dbReference>
<reference evidence="2 3" key="1">
    <citation type="submission" date="2018-02" db="EMBL/GenBank/DDBJ databases">
        <title>Genome sequence of the basidiomycete white-rot fungus Phlebia centrifuga.</title>
        <authorList>
            <person name="Granchi Z."/>
            <person name="Peng M."/>
            <person name="de Vries R.P."/>
            <person name="Hilden K."/>
            <person name="Makela M.R."/>
            <person name="Grigoriev I."/>
            <person name="Riley R."/>
        </authorList>
    </citation>
    <scope>NUCLEOTIDE SEQUENCE [LARGE SCALE GENOMIC DNA]</scope>
    <source>
        <strain evidence="2 3">FBCC195</strain>
    </source>
</reference>
<organism evidence="2 3">
    <name type="scientific">Hermanssonia centrifuga</name>
    <dbReference type="NCBI Taxonomy" id="98765"/>
    <lineage>
        <taxon>Eukaryota</taxon>
        <taxon>Fungi</taxon>
        <taxon>Dikarya</taxon>
        <taxon>Basidiomycota</taxon>
        <taxon>Agaricomycotina</taxon>
        <taxon>Agaricomycetes</taxon>
        <taxon>Polyporales</taxon>
        <taxon>Meruliaceae</taxon>
        <taxon>Hermanssonia</taxon>
    </lineage>
</organism>
<accession>A0A2R6NMN7</accession>
<name>A0A2R6NMN7_9APHY</name>
<sequence>MAPLGSLYTAGTTGAKGKMGGLSSTATDVSVWLDAMENVVQKQALERERFQ</sequence>
<feature type="region of interest" description="Disordered" evidence="1">
    <location>
        <begin position="1"/>
        <end position="21"/>
    </location>
</feature>
<evidence type="ECO:0000313" key="2">
    <source>
        <dbReference type="EMBL" id="PSR73654.1"/>
    </source>
</evidence>
<dbReference type="AlphaFoldDB" id="A0A2R6NMN7"/>
<dbReference type="Proteomes" id="UP000186601">
    <property type="component" value="Unassembled WGS sequence"/>
</dbReference>
<comment type="caution">
    <text evidence="2">The sequence shown here is derived from an EMBL/GenBank/DDBJ whole genome shotgun (WGS) entry which is preliminary data.</text>
</comment>
<evidence type="ECO:0000256" key="1">
    <source>
        <dbReference type="SAM" id="MobiDB-lite"/>
    </source>
</evidence>
<proteinExistence type="predicted"/>
<evidence type="ECO:0000313" key="3">
    <source>
        <dbReference type="Proteomes" id="UP000186601"/>
    </source>
</evidence>
<protein>
    <submittedName>
        <fullName evidence="2">Uncharacterized protein</fullName>
    </submittedName>
</protein>
<gene>
    <name evidence="2" type="ORF">PHLCEN_2v10573</name>
</gene>